<keyword evidence="3" id="KW-1185">Reference proteome</keyword>
<dbReference type="AlphaFoldDB" id="A0A506UC25"/>
<keyword evidence="2" id="KW-0378">Hydrolase</keyword>
<dbReference type="GO" id="GO:0005737">
    <property type="term" value="C:cytoplasm"/>
    <property type="evidence" value="ECO:0007669"/>
    <property type="project" value="TreeGrafter"/>
</dbReference>
<sequence length="339" mass="37927">MIFSGTKKSANRYYRGPKSDHFDGQLFFNPGGSALPGFRDILKWRFQSKRARWPARFDSPFSPSLPSQRVGRDEMKVTMIGHASMLIQVAGVNILTDPVFAERASPFTFAGPRRVAEPGVRFDDLPPIDAVLVTHNHYDHLDITSLKRLQFRHRPQFVTPLGNDRIIHPKIPDAEISILDWDDHAMLSGGLKVTAEPCHHWSARGIRDRRMALWAAFVIETPAGAIYHIGDTAFFSGRNYRAAAAKYGGFRLANLPIGAYEPRFFMESAHQNPQEAVKGMKLANAAYAVGHHFGTFQLTDEAIDAPLKALEEALIEEGIETGRFRPLLPGQSFDVPPLR</sequence>
<dbReference type="SUPFAM" id="SSF56281">
    <property type="entry name" value="Metallo-hydrolase/oxidoreductase"/>
    <property type="match status" value="1"/>
</dbReference>
<dbReference type="InterPro" id="IPR001279">
    <property type="entry name" value="Metallo-B-lactamas"/>
</dbReference>
<organism evidence="2 3">
    <name type="scientific">Martelella alba</name>
    <dbReference type="NCBI Taxonomy" id="2590451"/>
    <lineage>
        <taxon>Bacteria</taxon>
        <taxon>Pseudomonadati</taxon>
        <taxon>Pseudomonadota</taxon>
        <taxon>Alphaproteobacteria</taxon>
        <taxon>Hyphomicrobiales</taxon>
        <taxon>Aurantimonadaceae</taxon>
        <taxon>Martelella</taxon>
    </lineage>
</organism>
<dbReference type="Proteomes" id="UP000318801">
    <property type="component" value="Unassembled WGS sequence"/>
</dbReference>
<evidence type="ECO:0000259" key="1">
    <source>
        <dbReference type="Pfam" id="PF12706"/>
    </source>
</evidence>
<evidence type="ECO:0000313" key="3">
    <source>
        <dbReference type="Proteomes" id="UP000318801"/>
    </source>
</evidence>
<dbReference type="PANTHER" id="PTHR15032:SF4">
    <property type="entry name" value="N-ACYL-PHOSPHATIDYLETHANOLAMINE-HYDROLYZING PHOSPHOLIPASE D"/>
    <property type="match status" value="1"/>
</dbReference>
<accession>A0A506UC25</accession>
<comment type="caution">
    <text evidence="2">The sequence shown here is derived from an EMBL/GenBank/DDBJ whole genome shotgun (WGS) entry which is preliminary data.</text>
</comment>
<evidence type="ECO:0000313" key="2">
    <source>
        <dbReference type="EMBL" id="TPW30956.1"/>
    </source>
</evidence>
<dbReference type="GO" id="GO:0016787">
    <property type="term" value="F:hydrolase activity"/>
    <property type="evidence" value="ECO:0007669"/>
    <property type="project" value="UniProtKB-KW"/>
</dbReference>
<proteinExistence type="predicted"/>
<dbReference type="InterPro" id="IPR036866">
    <property type="entry name" value="RibonucZ/Hydroxyglut_hydro"/>
</dbReference>
<name>A0A506UC25_9HYPH</name>
<dbReference type="OrthoDB" id="9805728at2"/>
<gene>
    <name evidence="2" type="ORF">FJU08_09865</name>
</gene>
<reference evidence="2 3" key="1">
    <citation type="submission" date="2019-06" db="EMBL/GenBank/DDBJ databases">
        <authorList>
            <person name="Li M."/>
        </authorList>
    </citation>
    <scope>NUCLEOTIDE SEQUENCE [LARGE SCALE GENOMIC DNA]</scope>
    <source>
        <strain evidence="2 3">BGMRC2036</strain>
    </source>
</reference>
<dbReference type="Gene3D" id="3.60.15.10">
    <property type="entry name" value="Ribonuclease Z/Hydroxyacylglutathione hydrolase-like"/>
    <property type="match status" value="1"/>
</dbReference>
<dbReference type="RefSeq" id="WP_141148828.1">
    <property type="nucleotide sequence ID" value="NZ_VHLG01000004.1"/>
</dbReference>
<dbReference type="PANTHER" id="PTHR15032">
    <property type="entry name" value="N-ACYL-PHOSPHATIDYLETHANOLAMINE-HYDROLYZING PHOSPHOLIPASE D"/>
    <property type="match status" value="1"/>
</dbReference>
<dbReference type="Pfam" id="PF12706">
    <property type="entry name" value="Lactamase_B_2"/>
    <property type="match status" value="1"/>
</dbReference>
<protein>
    <submittedName>
        <fullName evidence="2">MBL fold metallo-hydrolase</fullName>
    </submittedName>
</protein>
<dbReference type="EMBL" id="VHLG01000004">
    <property type="protein sequence ID" value="TPW30956.1"/>
    <property type="molecule type" value="Genomic_DNA"/>
</dbReference>
<feature type="domain" description="Metallo-beta-lactamase" evidence="1">
    <location>
        <begin position="93"/>
        <end position="293"/>
    </location>
</feature>